<evidence type="ECO:0000313" key="1">
    <source>
        <dbReference type="EMBL" id="EFN75883.1"/>
    </source>
</evidence>
<sequence length="227" mass="25160">MPSGWLECASLTQATRALPQQPHERSLHRRGFQATGSPLIPTTILSQESGLRKAIQPLQTFVARFTFVLFLRSALQSSTLGYPPAGGKPVRLTCQGFLRTGLEKLRAESSNLRKLNLAGLVLPLPQGTTWRYPSVNWATQLHSSAAAAMSRRTTRILLIVALERTPEQSTEQDLRIVNDPSAGSPTETLLRLLLPLNDQVWSSSRQHRQCRGTAAHQSEDLTKSFNR</sequence>
<proteinExistence type="predicted"/>
<accession>E2C847</accession>
<dbReference type="InParanoid" id="E2C847"/>
<dbReference type="AlphaFoldDB" id="E2C847"/>
<keyword evidence="2" id="KW-1185">Reference proteome</keyword>
<dbReference type="EMBL" id="GL453540">
    <property type="protein sequence ID" value="EFN75883.1"/>
    <property type="molecule type" value="Genomic_DNA"/>
</dbReference>
<dbReference type="Proteomes" id="UP000008237">
    <property type="component" value="Unassembled WGS sequence"/>
</dbReference>
<protein>
    <submittedName>
        <fullName evidence="1">Uncharacterized protein</fullName>
    </submittedName>
</protein>
<name>E2C847_HARSA</name>
<organism evidence="2">
    <name type="scientific">Harpegnathos saltator</name>
    <name type="common">Jerdon's jumping ant</name>
    <dbReference type="NCBI Taxonomy" id="610380"/>
    <lineage>
        <taxon>Eukaryota</taxon>
        <taxon>Metazoa</taxon>
        <taxon>Ecdysozoa</taxon>
        <taxon>Arthropoda</taxon>
        <taxon>Hexapoda</taxon>
        <taxon>Insecta</taxon>
        <taxon>Pterygota</taxon>
        <taxon>Neoptera</taxon>
        <taxon>Endopterygota</taxon>
        <taxon>Hymenoptera</taxon>
        <taxon>Apocrita</taxon>
        <taxon>Aculeata</taxon>
        <taxon>Formicoidea</taxon>
        <taxon>Formicidae</taxon>
        <taxon>Ponerinae</taxon>
        <taxon>Ponerini</taxon>
        <taxon>Harpegnathos</taxon>
    </lineage>
</organism>
<reference evidence="1 2" key="1">
    <citation type="journal article" date="2010" name="Science">
        <title>Genomic comparison of the ants Camponotus floridanus and Harpegnathos saltator.</title>
        <authorList>
            <person name="Bonasio R."/>
            <person name="Zhang G."/>
            <person name="Ye C."/>
            <person name="Mutti N.S."/>
            <person name="Fang X."/>
            <person name="Qin N."/>
            <person name="Donahue G."/>
            <person name="Yang P."/>
            <person name="Li Q."/>
            <person name="Li C."/>
            <person name="Zhang P."/>
            <person name="Huang Z."/>
            <person name="Berger S.L."/>
            <person name="Reinberg D."/>
            <person name="Wang J."/>
            <person name="Liebig J."/>
        </authorList>
    </citation>
    <scope>NUCLEOTIDE SEQUENCE [LARGE SCALE GENOMIC DNA]</scope>
    <source>
        <strain evidence="1 2">R22 G/1</strain>
    </source>
</reference>
<evidence type="ECO:0000313" key="2">
    <source>
        <dbReference type="Proteomes" id="UP000008237"/>
    </source>
</evidence>
<gene>
    <name evidence="1" type="ORF">EAI_10632</name>
</gene>